<dbReference type="AlphaFoldDB" id="A0A0F3NEJ7"/>
<gene>
    <name evidence="1" type="ORF">APHNP_1740</name>
</gene>
<proteinExistence type="predicted"/>
<dbReference type="Proteomes" id="UP000033385">
    <property type="component" value="Unassembled WGS sequence"/>
</dbReference>
<name>A0A0F3NEJ7_ANAPH</name>
<organism evidence="1 2">
    <name type="scientific">Anaplasma phagocytophilum str. ApNP</name>
    <dbReference type="NCBI Taxonomy" id="1359153"/>
    <lineage>
        <taxon>Bacteria</taxon>
        <taxon>Pseudomonadati</taxon>
        <taxon>Pseudomonadota</taxon>
        <taxon>Alphaproteobacteria</taxon>
        <taxon>Rickettsiales</taxon>
        <taxon>Anaplasmataceae</taxon>
        <taxon>Anaplasma</taxon>
        <taxon>phagocytophilum group</taxon>
    </lineage>
</organism>
<dbReference type="EMBL" id="LANW01000001">
    <property type="protein sequence ID" value="KJV66465.1"/>
    <property type="molecule type" value="Genomic_DNA"/>
</dbReference>
<sequence>MGFSSWGSMHFLNDCFMRLECRTCFLIDSGVNSESGGNLGVSIRSYIIDYENASAENTSYFHGRMQDLYMDKL</sequence>
<accession>A0A0F3NEJ7</accession>
<evidence type="ECO:0000313" key="1">
    <source>
        <dbReference type="EMBL" id="KJV66465.1"/>
    </source>
</evidence>
<comment type="caution">
    <text evidence="1">The sequence shown here is derived from an EMBL/GenBank/DDBJ whole genome shotgun (WGS) entry which is preliminary data.</text>
</comment>
<reference evidence="1 2" key="1">
    <citation type="submission" date="2015-01" db="EMBL/GenBank/DDBJ databases">
        <title>Genome Sequencing of Rickettsiales.</title>
        <authorList>
            <person name="Daugherty S.C."/>
            <person name="Su Q."/>
            <person name="Abolude K."/>
            <person name="Beier-Sexton M."/>
            <person name="Carlyon J.A."/>
            <person name="Carter R."/>
            <person name="Day N.P."/>
            <person name="Dumler S.J."/>
            <person name="Dyachenko V."/>
            <person name="Godinez A."/>
            <person name="Kurtti T.J."/>
            <person name="Lichay M."/>
            <person name="Mullins K.E."/>
            <person name="Ott S."/>
            <person name="Pappas-Brown V."/>
            <person name="Paris D.H."/>
            <person name="Patel P."/>
            <person name="Richards A.L."/>
            <person name="Sadzewicz L."/>
            <person name="Sears K."/>
            <person name="Seidman D."/>
            <person name="Sengamalay N."/>
            <person name="Stenos J."/>
            <person name="Tallon L.J."/>
            <person name="Vincent G."/>
            <person name="Fraser C.M."/>
            <person name="Munderloh U."/>
            <person name="Dunning-Hotopp J.C."/>
        </authorList>
    </citation>
    <scope>NUCLEOTIDE SEQUENCE [LARGE SCALE GENOMIC DNA]</scope>
    <source>
        <strain evidence="1 2">ApNP</strain>
    </source>
</reference>
<evidence type="ECO:0000313" key="2">
    <source>
        <dbReference type="Proteomes" id="UP000033385"/>
    </source>
</evidence>
<dbReference type="PATRIC" id="fig|1359153.3.peg.1777"/>
<protein>
    <submittedName>
        <fullName evidence="1">Uncharacterized protein</fullName>
    </submittedName>
</protein>